<dbReference type="HOGENOM" id="CLU_3302696_0_0_2"/>
<organism evidence="1 2">
    <name type="scientific">Metallosphaera cuprina (strain Ar-4)</name>
    <dbReference type="NCBI Taxonomy" id="1006006"/>
    <lineage>
        <taxon>Archaea</taxon>
        <taxon>Thermoproteota</taxon>
        <taxon>Thermoprotei</taxon>
        <taxon>Sulfolobales</taxon>
        <taxon>Sulfolobaceae</taxon>
        <taxon>Metallosphaera</taxon>
    </lineage>
</organism>
<gene>
    <name evidence="1" type="ordered locus">Mcup_1121</name>
</gene>
<dbReference type="Proteomes" id="UP000007812">
    <property type="component" value="Chromosome"/>
</dbReference>
<evidence type="ECO:0000313" key="2">
    <source>
        <dbReference type="Proteomes" id="UP000007812"/>
    </source>
</evidence>
<protein>
    <submittedName>
        <fullName evidence="1">Uncharacterized protein</fullName>
    </submittedName>
</protein>
<reference evidence="1 2" key="1">
    <citation type="journal article" date="2011" name="J. Bacteriol.">
        <title>Complete genome sequence of Metallosphaera cuprina, a metal sulfide-oxidizing archaeon from a hot spring.</title>
        <authorList>
            <person name="Liu L.J."/>
            <person name="You X.Y."/>
            <person name="Zheng H."/>
            <person name="Wang S."/>
            <person name="Jiang C.Y."/>
            <person name="Liu S.J."/>
        </authorList>
    </citation>
    <scope>NUCLEOTIDE SEQUENCE [LARGE SCALE GENOMIC DNA]</scope>
    <source>
        <strain evidence="1 2">Ar-4</strain>
    </source>
</reference>
<keyword evidence="2" id="KW-1185">Reference proteome</keyword>
<accession>F4G328</accession>
<evidence type="ECO:0000313" key="1">
    <source>
        <dbReference type="EMBL" id="AEB95226.1"/>
    </source>
</evidence>
<dbReference type="AlphaFoldDB" id="F4G328"/>
<proteinExistence type="predicted"/>
<sequence>MELKVFFDIWLIFSLIKCRILHGVERLTTVPVSLLVKST</sequence>
<dbReference type="KEGG" id="mcn:Mcup_1121"/>
<name>F4G328_METCR</name>
<dbReference type="PATRIC" id="fig|1006006.8.peg.1115"/>
<dbReference type="EMBL" id="CP002656">
    <property type="protein sequence ID" value="AEB95226.1"/>
    <property type="molecule type" value="Genomic_DNA"/>
</dbReference>